<proteinExistence type="predicted"/>
<evidence type="ECO:0000313" key="1">
    <source>
        <dbReference type="EMBL" id="GBG19458.1"/>
    </source>
</evidence>
<organism evidence="1 2">
    <name type="scientific">Nostoc commune NIES-4072</name>
    <dbReference type="NCBI Taxonomy" id="2005467"/>
    <lineage>
        <taxon>Bacteria</taxon>
        <taxon>Bacillati</taxon>
        <taxon>Cyanobacteriota</taxon>
        <taxon>Cyanophyceae</taxon>
        <taxon>Nostocales</taxon>
        <taxon>Nostocaceae</taxon>
        <taxon>Nostoc</taxon>
    </lineage>
</organism>
<dbReference type="Proteomes" id="UP000245124">
    <property type="component" value="Unassembled WGS sequence"/>
</dbReference>
<protein>
    <submittedName>
        <fullName evidence="1">Uncharacterized protein</fullName>
    </submittedName>
</protein>
<keyword evidence="2" id="KW-1185">Reference proteome</keyword>
<name>A0A2R5FPQ1_NOSCO</name>
<accession>A0A2R5FPQ1</accession>
<gene>
    <name evidence="1" type="ORF">NIES4072_31260</name>
</gene>
<dbReference type="RefSeq" id="WP_109009254.1">
    <property type="nucleotide sequence ID" value="NZ_BDUD01000001.1"/>
</dbReference>
<dbReference type="AlphaFoldDB" id="A0A2R5FPQ1"/>
<dbReference type="OrthoDB" id="9999376at2"/>
<dbReference type="EMBL" id="BDUD01000001">
    <property type="protein sequence ID" value="GBG19458.1"/>
    <property type="molecule type" value="Genomic_DNA"/>
</dbReference>
<reference evidence="1 2" key="1">
    <citation type="submission" date="2017-06" db="EMBL/GenBank/DDBJ databases">
        <title>Genome sequencing of cyanobaciteial culture collection at National Institute for Environmental Studies (NIES).</title>
        <authorList>
            <person name="Hirose Y."/>
            <person name="Shimura Y."/>
            <person name="Fujisawa T."/>
            <person name="Nakamura Y."/>
            <person name="Kawachi M."/>
        </authorList>
    </citation>
    <scope>NUCLEOTIDE SEQUENCE [LARGE SCALE GENOMIC DNA]</scope>
    <source>
        <strain evidence="1 2">NIES-4072</strain>
    </source>
</reference>
<sequence length="141" mass="14933">MARSTIANRRAILLDGSLILRDFTTALAIAATTAETAITSVNPAELRYYKAVVDVAAHTGYVASTAQWVITIEASADNVTFVPVGTVTPTGVAGRFQVPLSGEWVEKNLPNASYPNIIYTRAKATKLGTPGNLNYGAFLTS</sequence>
<comment type="caution">
    <text evidence="1">The sequence shown here is derived from an EMBL/GenBank/DDBJ whole genome shotgun (WGS) entry which is preliminary data.</text>
</comment>
<evidence type="ECO:0000313" key="2">
    <source>
        <dbReference type="Proteomes" id="UP000245124"/>
    </source>
</evidence>